<feature type="binding site" evidence="1">
    <location>
        <position position="37"/>
    </location>
    <ligand>
        <name>Zn(2+)</name>
        <dbReference type="ChEBI" id="CHEBI:29105"/>
    </ligand>
</feature>
<keyword evidence="1" id="KW-0143">Chaperone</keyword>
<dbReference type="OrthoDB" id="9812570at2"/>
<dbReference type="SMART" id="SM00994">
    <property type="entry name" value="zf-C4_ClpX"/>
    <property type="match status" value="1"/>
</dbReference>
<name>A0A5S4GUM9_9ACTN</name>
<feature type="binding site" evidence="1">
    <location>
        <position position="34"/>
    </location>
    <ligand>
        <name>Zn(2+)</name>
        <dbReference type="ChEBI" id="CHEBI:29105"/>
    </ligand>
</feature>
<dbReference type="InterPro" id="IPR059188">
    <property type="entry name" value="Znf_CLPX-like"/>
</dbReference>
<dbReference type="EMBL" id="VCKX01000024">
    <property type="protein sequence ID" value="TMR36479.1"/>
    <property type="molecule type" value="Genomic_DNA"/>
</dbReference>
<keyword evidence="1" id="KW-0862">Zinc</keyword>
<feature type="domain" description="ClpX-type ZB" evidence="2">
    <location>
        <begin position="1"/>
        <end position="53"/>
    </location>
</feature>
<dbReference type="InterPro" id="IPR010603">
    <property type="entry name" value="Znf_CppX_C4"/>
</dbReference>
<dbReference type="InterPro" id="IPR038366">
    <property type="entry name" value="Znf_CppX_C4_sf"/>
</dbReference>
<accession>A0A5S4GUM9</accession>
<dbReference type="AlphaFoldDB" id="A0A5S4GUM9"/>
<dbReference type="GO" id="GO:0051082">
    <property type="term" value="F:unfolded protein binding"/>
    <property type="evidence" value="ECO:0007669"/>
    <property type="project" value="UniProtKB-UniRule"/>
</dbReference>
<dbReference type="RefSeq" id="WP_138689515.1">
    <property type="nucleotide sequence ID" value="NZ_JBHSAZ010000048.1"/>
</dbReference>
<keyword evidence="1" id="KW-0479">Metal-binding</keyword>
<sequence>MPDTDWKDKLRCSFCHKKSTDVDKLVAGPGVHICDQCIGLCNEILEGENLASSTEPRLPAWETMTDEQILDHLPKIAAVQVQVDDNLRDWVAHLRGRDVSWERIGVSLGMTRQSAWERFKSET</sequence>
<dbReference type="GO" id="GO:0006457">
    <property type="term" value="P:protein folding"/>
    <property type="evidence" value="ECO:0007669"/>
    <property type="project" value="UniProtKB-UniRule"/>
</dbReference>
<evidence type="ECO:0000259" key="2">
    <source>
        <dbReference type="PROSITE" id="PS51902"/>
    </source>
</evidence>
<dbReference type="SUPFAM" id="SSF57716">
    <property type="entry name" value="Glucocorticoid receptor-like (DNA-binding domain)"/>
    <property type="match status" value="1"/>
</dbReference>
<dbReference type="PROSITE" id="PS51902">
    <property type="entry name" value="CLPX_ZB"/>
    <property type="match status" value="1"/>
</dbReference>
<evidence type="ECO:0000256" key="1">
    <source>
        <dbReference type="PROSITE-ProRule" id="PRU01250"/>
    </source>
</evidence>
<comment type="caution">
    <text evidence="3">The sequence shown here is derived from an EMBL/GenBank/DDBJ whole genome shotgun (WGS) entry which is preliminary data.</text>
</comment>
<protein>
    <recommendedName>
        <fullName evidence="2">ClpX-type ZB domain-containing protein</fullName>
    </recommendedName>
</protein>
<evidence type="ECO:0000313" key="3">
    <source>
        <dbReference type="EMBL" id="TMR36479.1"/>
    </source>
</evidence>
<dbReference type="GO" id="GO:0046983">
    <property type="term" value="F:protein dimerization activity"/>
    <property type="evidence" value="ECO:0007669"/>
    <property type="project" value="UniProtKB-UniRule"/>
</dbReference>
<organism evidence="3 4">
    <name type="scientific">Nonomuraea zeae</name>
    <dbReference type="NCBI Taxonomy" id="1642303"/>
    <lineage>
        <taxon>Bacteria</taxon>
        <taxon>Bacillati</taxon>
        <taxon>Actinomycetota</taxon>
        <taxon>Actinomycetes</taxon>
        <taxon>Streptosporangiales</taxon>
        <taxon>Streptosporangiaceae</taxon>
        <taxon>Nonomuraea</taxon>
    </lineage>
</organism>
<evidence type="ECO:0000313" key="4">
    <source>
        <dbReference type="Proteomes" id="UP000306628"/>
    </source>
</evidence>
<feature type="binding site" evidence="1">
    <location>
        <position position="15"/>
    </location>
    <ligand>
        <name>Zn(2+)</name>
        <dbReference type="ChEBI" id="CHEBI:29105"/>
    </ligand>
</feature>
<proteinExistence type="inferred from homology"/>
<comment type="similarity">
    <text evidence="1">Belongs to the ClpX chaperone family.</text>
</comment>
<dbReference type="Pfam" id="PF06689">
    <property type="entry name" value="zf-C4_ClpX"/>
    <property type="match status" value="1"/>
</dbReference>
<dbReference type="Proteomes" id="UP000306628">
    <property type="component" value="Unassembled WGS sequence"/>
</dbReference>
<feature type="binding site" evidence="1">
    <location>
        <position position="12"/>
    </location>
    <ligand>
        <name>Zn(2+)</name>
        <dbReference type="ChEBI" id="CHEBI:29105"/>
    </ligand>
</feature>
<dbReference type="GO" id="GO:0008270">
    <property type="term" value="F:zinc ion binding"/>
    <property type="evidence" value="ECO:0007669"/>
    <property type="project" value="UniProtKB-UniRule"/>
</dbReference>
<dbReference type="Gene3D" id="6.20.220.10">
    <property type="entry name" value="ClpX chaperone, C4-type zinc finger domain"/>
    <property type="match status" value="1"/>
</dbReference>
<gene>
    <name evidence="3" type="ORF">ETD85_10865</name>
</gene>
<reference evidence="3 4" key="1">
    <citation type="submission" date="2019-05" db="EMBL/GenBank/DDBJ databases">
        <title>Draft genome sequence of Nonomuraea zeae DSM 100528.</title>
        <authorList>
            <person name="Saricaoglu S."/>
            <person name="Isik K."/>
        </authorList>
    </citation>
    <scope>NUCLEOTIDE SEQUENCE [LARGE SCALE GENOMIC DNA]</scope>
    <source>
        <strain evidence="3 4">DSM 100528</strain>
    </source>
</reference>
<keyword evidence="4" id="KW-1185">Reference proteome</keyword>